<reference evidence="9 10" key="1">
    <citation type="journal article" date="2014" name="PLoS Genet.">
        <title>Phylogenetically driven sequencing of extremely halophilic archaea reveals strategies for static and dynamic osmo-response.</title>
        <authorList>
            <person name="Becker E.A."/>
            <person name="Seitzer P.M."/>
            <person name="Tritt A."/>
            <person name="Larsen D."/>
            <person name="Krusor M."/>
            <person name="Yao A.I."/>
            <person name="Wu D."/>
            <person name="Madern D."/>
            <person name="Eisen J.A."/>
            <person name="Darling A.E."/>
            <person name="Facciotti M.T."/>
        </authorList>
    </citation>
    <scope>NUCLEOTIDE SEQUENCE [LARGE SCALE GENOMIC DNA]</scope>
    <source>
        <strain evidence="9 10">JCM 13560</strain>
    </source>
</reference>
<organism evidence="9 10">
    <name type="scientific">Halorubrum aidingense JCM 13560</name>
    <dbReference type="NCBI Taxonomy" id="1230454"/>
    <lineage>
        <taxon>Archaea</taxon>
        <taxon>Methanobacteriati</taxon>
        <taxon>Methanobacteriota</taxon>
        <taxon>Stenosarchaea group</taxon>
        <taxon>Halobacteria</taxon>
        <taxon>Halobacteriales</taxon>
        <taxon>Haloferacaceae</taxon>
        <taxon>Halorubrum</taxon>
    </lineage>
</organism>
<dbReference type="InterPro" id="IPR006037">
    <property type="entry name" value="RCK_C"/>
</dbReference>
<dbReference type="GO" id="GO:0008324">
    <property type="term" value="F:monoatomic cation transmembrane transporter activity"/>
    <property type="evidence" value="ECO:0007669"/>
    <property type="project" value="InterPro"/>
</dbReference>
<dbReference type="SUPFAM" id="SSF116726">
    <property type="entry name" value="TrkA C-terminal domain-like"/>
    <property type="match status" value="2"/>
</dbReference>
<dbReference type="InterPro" id="IPR051679">
    <property type="entry name" value="DASS-Related_Transporters"/>
</dbReference>
<evidence type="ECO:0000256" key="2">
    <source>
        <dbReference type="ARBA" id="ARBA00022448"/>
    </source>
</evidence>
<feature type="transmembrane region" description="Helical" evidence="7">
    <location>
        <begin position="495"/>
        <end position="516"/>
    </location>
</feature>
<dbReference type="FunFam" id="3.30.70.1450:FF:000009">
    <property type="entry name" value="SLC13 family permease"/>
    <property type="match status" value="1"/>
</dbReference>
<dbReference type="Gene3D" id="3.30.70.1450">
    <property type="entry name" value="Regulator of K+ conductance, C-terminal domain"/>
    <property type="match status" value="2"/>
</dbReference>
<dbReference type="GO" id="GO:0005886">
    <property type="term" value="C:plasma membrane"/>
    <property type="evidence" value="ECO:0007669"/>
    <property type="project" value="TreeGrafter"/>
</dbReference>
<dbReference type="EMBL" id="AOJI01000032">
    <property type="protein sequence ID" value="EMA65690.1"/>
    <property type="molecule type" value="Genomic_DNA"/>
</dbReference>
<protein>
    <submittedName>
        <fullName evidence="9">Arsenite transport protein</fullName>
    </submittedName>
</protein>
<evidence type="ECO:0000256" key="7">
    <source>
        <dbReference type="SAM" id="Phobius"/>
    </source>
</evidence>
<keyword evidence="5 7" id="KW-1133">Transmembrane helix</keyword>
<evidence type="ECO:0000256" key="1">
    <source>
        <dbReference type="ARBA" id="ARBA00004141"/>
    </source>
</evidence>
<feature type="transmembrane region" description="Helical" evidence="7">
    <location>
        <begin position="149"/>
        <end position="174"/>
    </location>
</feature>
<feature type="transmembrane region" description="Helical" evidence="7">
    <location>
        <begin position="592"/>
        <end position="612"/>
    </location>
</feature>
<feature type="domain" description="RCK C-terminal" evidence="8">
    <location>
        <begin position="321"/>
        <end position="406"/>
    </location>
</feature>
<keyword evidence="10" id="KW-1185">Reference proteome</keyword>
<evidence type="ECO:0000256" key="3">
    <source>
        <dbReference type="ARBA" id="ARBA00022692"/>
    </source>
</evidence>
<comment type="caution">
    <text evidence="9">The sequence shown here is derived from an EMBL/GenBank/DDBJ whole genome shotgun (WGS) entry which is preliminary data.</text>
</comment>
<dbReference type="PROSITE" id="PS51202">
    <property type="entry name" value="RCK_C"/>
    <property type="match status" value="2"/>
</dbReference>
<feature type="transmembrane region" description="Helical" evidence="7">
    <location>
        <begin position="36"/>
        <end position="53"/>
    </location>
</feature>
<dbReference type="Pfam" id="PF03600">
    <property type="entry name" value="CitMHS"/>
    <property type="match status" value="1"/>
</dbReference>
<keyword evidence="4" id="KW-0677">Repeat</keyword>
<feature type="domain" description="RCK C-terminal" evidence="8">
    <location>
        <begin position="222"/>
        <end position="306"/>
    </location>
</feature>
<evidence type="ECO:0000256" key="6">
    <source>
        <dbReference type="ARBA" id="ARBA00023136"/>
    </source>
</evidence>
<dbReference type="InterPro" id="IPR036721">
    <property type="entry name" value="RCK_C_sf"/>
</dbReference>
<proteinExistence type="predicted"/>
<feature type="transmembrane region" description="Helical" evidence="7">
    <location>
        <begin position="194"/>
        <end position="214"/>
    </location>
</feature>
<accession>M0PA39</accession>
<dbReference type="STRING" id="1230454.C461_13356"/>
<dbReference type="AlphaFoldDB" id="M0PA39"/>
<dbReference type="PATRIC" id="fig|1230454.4.peg.2683"/>
<dbReference type="PANTHER" id="PTHR43652">
    <property type="entry name" value="BASIC AMINO ACID ANTIPORTER YFCC-RELATED"/>
    <property type="match status" value="1"/>
</dbReference>
<evidence type="ECO:0000259" key="8">
    <source>
        <dbReference type="PROSITE" id="PS51202"/>
    </source>
</evidence>
<evidence type="ECO:0000313" key="10">
    <source>
        <dbReference type="Proteomes" id="UP000011575"/>
    </source>
</evidence>
<dbReference type="Pfam" id="PF02080">
    <property type="entry name" value="TrkA_C"/>
    <property type="match status" value="1"/>
</dbReference>
<comment type="subcellular location">
    <subcellularLocation>
        <location evidence="1">Membrane</location>
        <topology evidence="1">Multi-pass membrane protein</topology>
    </subcellularLocation>
</comment>
<dbReference type="GO" id="GO:0006813">
    <property type="term" value="P:potassium ion transport"/>
    <property type="evidence" value="ECO:0007669"/>
    <property type="project" value="InterPro"/>
</dbReference>
<feature type="transmembrane region" description="Helical" evidence="7">
    <location>
        <begin position="108"/>
        <end position="137"/>
    </location>
</feature>
<feature type="transmembrane region" description="Helical" evidence="7">
    <location>
        <begin position="60"/>
        <end position="79"/>
    </location>
</feature>
<gene>
    <name evidence="9" type="ORF">C461_13356</name>
</gene>
<feature type="transmembrane region" description="Helical" evidence="7">
    <location>
        <begin position="465"/>
        <end position="483"/>
    </location>
</feature>
<evidence type="ECO:0000313" key="9">
    <source>
        <dbReference type="EMBL" id="EMA65690.1"/>
    </source>
</evidence>
<dbReference type="InterPro" id="IPR004680">
    <property type="entry name" value="Cit_transptr-like_dom"/>
</dbReference>
<keyword evidence="3 7" id="KW-0812">Transmembrane</keyword>
<feature type="transmembrane region" description="Helical" evidence="7">
    <location>
        <begin position="12"/>
        <end position="30"/>
    </location>
</feature>
<dbReference type="Proteomes" id="UP000011575">
    <property type="component" value="Unassembled WGS sequence"/>
</dbReference>
<name>M0PA39_9EURY</name>
<sequence>MTGASASIPPLTVDILLLFAIVAVALFLFVTEPVPIDITAIGVMVALIALEPWTRVDAATGVGGFSSSATVTVLAMFVLSEGIRQSGLINIIGGQIADRFGDSPFKQLLAVLGLSGGTAGFINNTPVVAIMIPMVLAISKQTGVSPSKLLMPVSFMAMLGGMLTLVGTSTSILASDVSARLIGHPFSMFEFTQLGLVVLLTGGVYLATVGPSLLPERIRIDEELIEEFEMTEYLTEVVVRGDSPFVGQTVYRSLESLDVDADIVQLVRNDRAFTEPLGPKEIREGDVLVLRTDRESLMTLVDAEGLDLAPDAEVTDEQLATETEAIDAETEQSLVEVVISPEASLIGETLETLNFRNRYDATVLAIRRGGRVIHARMDERHLRAGDTLLVQATEDTIRRLSNDRHFIVGGRLTRPDFRTRKIPIALGIVAAVVGLAAAGIAPILVTALGGIVAMVATGCVKPNEVYSAVDWGVIVLLAGLIPLGVSMERTGAAEWLASVVVASAGGFDAVIVLGLFYLFTALVTNVVSNNASVVLMIPVAVDTAEAIGADPFSFVLAVTFAASTAMLTPIGYQTNLMVYGPGGYKFTDFVRLGGPLQLLLTVVTTLEIVFFWGV</sequence>
<feature type="transmembrane region" description="Helical" evidence="7">
    <location>
        <begin position="553"/>
        <end position="572"/>
    </location>
</feature>
<evidence type="ECO:0000256" key="4">
    <source>
        <dbReference type="ARBA" id="ARBA00022737"/>
    </source>
</evidence>
<evidence type="ECO:0000256" key="5">
    <source>
        <dbReference type="ARBA" id="ARBA00022989"/>
    </source>
</evidence>
<dbReference type="PANTHER" id="PTHR43652:SF2">
    <property type="entry name" value="BASIC AMINO ACID ANTIPORTER YFCC-RELATED"/>
    <property type="match status" value="1"/>
</dbReference>
<keyword evidence="2" id="KW-0813">Transport</keyword>
<keyword evidence="6 7" id="KW-0472">Membrane</keyword>
<feature type="transmembrane region" description="Helical" evidence="7">
    <location>
        <begin position="424"/>
        <end position="453"/>
    </location>
</feature>